<dbReference type="EMBL" id="VXPY01000095">
    <property type="protein sequence ID" value="MYD91430.1"/>
    <property type="molecule type" value="Genomic_DNA"/>
</dbReference>
<protein>
    <recommendedName>
        <fullName evidence="2">Phytanoyl-CoA dioxygenase family protein</fullName>
    </recommendedName>
</protein>
<dbReference type="SUPFAM" id="SSF51197">
    <property type="entry name" value="Clavaminate synthase-like"/>
    <property type="match status" value="1"/>
</dbReference>
<name>A0A6B1DUE1_9CHLR</name>
<gene>
    <name evidence="1" type="ORF">F4Y08_14015</name>
</gene>
<sequence length="274" mass="32088">MEPLPFWLTHRGAIPVSSDHSFEKDLQFLRDNGYLLVKNALDADQVAKWKDLLYGMYDREEYCGANSVGNVYFNLLLEQRPDLVKPLLTNPRTTPYIRAIMGRQCQLRSVRAHVNPEEYRQEWHMDFLDYYYQDEKADCIQPASALCMNQTFYLTDNDPDTARLTFLREYLNQPIPDEMRSHMFYTDDRQNPFQVWCDNQVHADLYPKAGDAVVFYSHIPHQGAKIGPDPKGEIRANLVFHFQQNPMHPGILFVSDPQHTLDTISYRESFPFID</sequence>
<evidence type="ECO:0008006" key="2">
    <source>
        <dbReference type="Google" id="ProtNLM"/>
    </source>
</evidence>
<accession>A0A6B1DUE1</accession>
<evidence type="ECO:0000313" key="1">
    <source>
        <dbReference type="EMBL" id="MYD91430.1"/>
    </source>
</evidence>
<proteinExistence type="predicted"/>
<dbReference type="Gene3D" id="2.60.120.620">
    <property type="entry name" value="q2cbj1_9rhob like domain"/>
    <property type="match status" value="1"/>
</dbReference>
<dbReference type="AlphaFoldDB" id="A0A6B1DUE1"/>
<reference evidence="1" key="1">
    <citation type="submission" date="2019-09" db="EMBL/GenBank/DDBJ databases">
        <title>Characterisation of the sponge microbiome using genome-centric metagenomics.</title>
        <authorList>
            <person name="Engelberts J.P."/>
            <person name="Robbins S.J."/>
            <person name="De Goeij J.M."/>
            <person name="Aranda M."/>
            <person name="Bell S.C."/>
            <person name="Webster N.S."/>
        </authorList>
    </citation>
    <scope>NUCLEOTIDE SEQUENCE</scope>
    <source>
        <strain evidence="1">SB0662_bin_9</strain>
    </source>
</reference>
<organism evidence="1">
    <name type="scientific">Caldilineaceae bacterium SB0662_bin_9</name>
    <dbReference type="NCBI Taxonomy" id="2605258"/>
    <lineage>
        <taxon>Bacteria</taxon>
        <taxon>Bacillati</taxon>
        <taxon>Chloroflexota</taxon>
        <taxon>Caldilineae</taxon>
        <taxon>Caldilineales</taxon>
        <taxon>Caldilineaceae</taxon>
    </lineage>
</organism>
<comment type="caution">
    <text evidence="1">The sequence shown here is derived from an EMBL/GenBank/DDBJ whole genome shotgun (WGS) entry which is preliminary data.</text>
</comment>